<name>A0A8S4RW34_9NEOP</name>
<evidence type="ECO:0000313" key="3">
    <source>
        <dbReference type="Proteomes" id="UP000838756"/>
    </source>
</evidence>
<gene>
    <name evidence="2" type="primary">jg11587</name>
    <name evidence="2" type="ORF">PAEG_LOCUS17592</name>
</gene>
<reference evidence="2" key="1">
    <citation type="submission" date="2022-03" db="EMBL/GenBank/DDBJ databases">
        <authorList>
            <person name="Lindestad O."/>
        </authorList>
    </citation>
    <scope>NUCLEOTIDE SEQUENCE</scope>
</reference>
<feature type="compositionally biased region" description="Basic and acidic residues" evidence="1">
    <location>
        <begin position="54"/>
        <end position="77"/>
    </location>
</feature>
<evidence type="ECO:0000256" key="1">
    <source>
        <dbReference type="SAM" id="MobiDB-lite"/>
    </source>
</evidence>
<feature type="compositionally biased region" description="Basic and acidic residues" evidence="1">
    <location>
        <begin position="137"/>
        <end position="147"/>
    </location>
</feature>
<dbReference type="OrthoDB" id="7482756at2759"/>
<dbReference type="AlphaFoldDB" id="A0A8S4RW34"/>
<organism evidence="2 3">
    <name type="scientific">Pararge aegeria aegeria</name>
    <dbReference type="NCBI Taxonomy" id="348720"/>
    <lineage>
        <taxon>Eukaryota</taxon>
        <taxon>Metazoa</taxon>
        <taxon>Ecdysozoa</taxon>
        <taxon>Arthropoda</taxon>
        <taxon>Hexapoda</taxon>
        <taxon>Insecta</taxon>
        <taxon>Pterygota</taxon>
        <taxon>Neoptera</taxon>
        <taxon>Endopterygota</taxon>
        <taxon>Lepidoptera</taxon>
        <taxon>Glossata</taxon>
        <taxon>Ditrysia</taxon>
        <taxon>Papilionoidea</taxon>
        <taxon>Nymphalidae</taxon>
        <taxon>Satyrinae</taxon>
        <taxon>Satyrini</taxon>
        <taxon>Parargina</taxon>
        <taxon>Pararge</taxon>
    </lineage>
</organism>
<comment type="caution">
    <text evidence="2">The sequence shown here is derived from an EMBL/GenBank/DDBJ whole genome shotgun (WGS) entry which is preliminary data.</text>
</comment>
<feature type="compositionally biased region" description="Polar residues" evidence="1">
    <location>
        <begin position="124"/>
        <end position="136"/>
    </location>
</feature>
<dbReference type="EMBL" id="CAKXAJ010025573">
    <property type="protein sequence ID" value="CAH2241137.1"/>
    <property type="molecule type" value="Genomic_DNA"/>
</dbReference>
<accession>A0A8S4RW34</accession>
<sequence>MYVYDTDDVDTPRKHDLMGVGNVFREVQAKNNEIIPLNSFFGSWERRHIQELRDTQVHQRDPTESIEQEKTEFEEFRKRRQKKNKKVSKNKKALSSKNTIKLTQKKNQRKKRRKDKSNRRFVKTTLNDVLTDSKMSNSKESDGKGKPVDIIVHIKMND</sequence>
<feature type="compositionally biased region" description="Basic residues" evidence="1">
    <location>
        <begin position="78"/>
        <end position="94"/>
    </location>
</feature>
<feature type="region of interest" description="Disordered" evidence="1">
    <location>
        <begin position="54"/>
        <end position="158"/>
    </location>
</feature>
<evidence type="ECO:0000313" key="2">
    <source>
        <dbReference type="EMBL" id="CAH2241137.1"/>
    </source>
</evidence>
<feature type="compositionally biased region" description="Basic residues" evidence="1">
    <location>
        <begin position="103"/>
        <end position="122"/>
    </location>
</feature>
<protein>
    <submittedName>
        <fullName evidence="2">Jg11587 protein</fullName>
    </submittedName>
</protein>
<proteinExistence type="predicted"/>
<dbReference type="Proteomes" id="UP000838756">
    <property type="component" value="Unassembled WGS sequence"/>
</dbReference>
<keyword evidence="3" id="KW-1185">Reference proteome</keyword>